<dbReference type="STRING" id="65393.PCC7424_0533"/>
<dbReference type="AlphaFoldDB" id="B7KDH6"/>
<dbReference type="KEGG" id="cyc:PCC7424_0533"/>
<dbReference type="HOGENOM" id="CLU_116670_3_0_3"/>
<dbReference type="RefSeq" id="WP_012597943.1">
    <property type="nucleotide sequence ID" value="NC_011729.1"/>
</dbReference>
<name>B7KDH6_GLOC7</name>
<reference evidence="2" key="1">
    <citation type="journal article" date="2011" name="MBio">
        <title>Novel metabolic attributes of the genus Cyanothece, comprising a group of unicellular nitrogen-fixing Cyanobacteria.</title>
        <authorList>
            <person name="Bandyopadhyay A."/>
            <person name="Elvitigala T."/>
            <person name="Welsh E."/>
            <person name="Stockel J."/>
            <person name="Liberton M."/>
            <person name="Min H."/>
            <person name="Sherman L.A."/>
            <person name="Pakrasi H.B."/>
        </authorList>
    </citation>
    <scope>NUCLEOTIDE SEQUENCE [LARGE SCALE GENOMIC DNA]</scope>
    <source>
        <strain evidence="2">PCC 7424</strain>
    </source>
</reference>
<organism evidence="1 2">
    <name type="scientific">Gloeothece citriformis (strain PCC 7424)</name>
    <name type="common">Cyanothece sp. (strain PCC 7424)</name>
    <dbReference type="NCBI Taxonomy" id="65393"/>
    <lineage>
        <taxon>Bacteria</taxon>
        <taxon>Bacillati</taxon>
        <taxon>Cyanobacteriota</taxon>
        <taxon>Cyanophyceae</taxon>
        <taxon>Oscillatoriophycideae</taxon>
        <taxon>Chroococcales</taxon>
        <taxon>Aphanothecaceae</taxon>
        <taxon>Gloeothece</taxon>
        <taxon>Gloeothece citriformis</taxon>
    </lineage>
</organism>
<dbReference type="Gene3D" id="1.20.1220.20">
    <property type="entry name" value="Uncharcterised protein PF01724"/>
    <property type="match status" value="1"/>
</dbReference>
<dbReference type="PANTHER" id="PTHR34235:SF3">
    <property type="entry name" value="SLR1203 PROTEIN"/>
    <property type="match status" value="1"/>
</dbReference>
<dbReference type="Pfam" id="PF01724">
    <property type="entry name" value="DUF29"/>
    <property type="match status" value="1"/>
</dbReference>
<accession>B7KDH6</accession>
<evidence type="ECO:0008006" key="3">
    <source>
        <dbReference type="Google" id="ProtNLM"/>
    </source>
</evidence>
<dbReference type="InterPro" id="IPR002636">
    <property type="entry name" value="DUF29"/>
</dbReference>
<gene>
    <name evidence="1" type="ordered locus">PCC7424_0533</name>
</gene>
<dbReference type="eggNOG" id="COG2442">
    <property type="taxonomic scope" value="Bacteria"/>
</dbReference>
<protein>
    <recommendedName>
        <fullName evidence="3">DUF29 domain-containing protein</fullName>
    </recommendedName>
</protein>
<dbReference type="OrthoDB" id="14295at2"/>
<dbReference type="PANTHER" id="PTHR34235">
    <property type="entry name" value="SLR1203 PROTEIN-RELATED"/>
    <property type="match status" value="1"/>
</dbReference>
<dbReference type="Proteomes" id="UP000002384">
    <property type="component" value="Chromosome"/>
</dbReference>
<evidence type="ECO:0000313" key="1">
    <source>
        <dbReference type="EMBL" id="ACK68996.1"/>
    </source>
</evidence>
<keyword evidence="2" id="KW-1185">Reference proteome</keyword>
<dbReference type="EMBL" id="CP001291">
    <property type="protein sequence ID" value="ACK68996.1"/>
    <property type="molecule type" value="Genomic_DNA"/>
</dbReference>
<evidence type="ECO:0000313" key="2">
    <source>
        <dbReference type="Proteomes" id="UP000002384"/>
    </source>
</evidence>
<proteinExistence type="predicted"/>
<sequence length="97" mass="11859">MIKSLHDRDFYLWILEQTKLIERKDFEQVDWENLIEEIKDMGDNRYAKVSSWIIRIIQHKLKIDYVGDINCLKHWRKEIETFRVDVEGILTPQLKLN</sequence>